<sequence>MTVDFIIVHGSPGSGKTTLAKKLHEYYESPYFEFGWISEFRMLAPSIRSTQRQEEQLSFENLVAVAKNYNKHGYKNVILTDLDDVRNALKTAKPDSDHEAKGIIKQLHERKRRENSPPSTTV</sequence>
<feature type="compositionally biased region" description="Basic and acidic residues" evidence="1">
    <location>
        <begin position="90"/>
        <end position="102"/>
    </location>
</feature>
<organism evidence="3 4">
    <name type="scientific">Paenibacillus roseus</name>
    <dbReference type="NCBI Taxonomy" id="2798579"/>
    <lineage>
        <taxon>Bacteria</taxon>
        <taxon>Bacillati</taxon>
        <taxon>Bacillota</taxon>
        <taxon>Bacilli</taxon>
        <taxon>Bacillales</taxon>
        <taxon>Paenibacillaceae</taxon>
        <taxon>Paenibacillus</taxon>
    </lineage>
</organism>
<feature type="region of interest" description="Disordered" evidence="1">
    <location>
        <begin position="90"/>
        <end position="122"/>
    </location>
</feature>
<dbReference type="GO" id="GO:0016887">
    <property type="term" value="F:ATP hydrolysis activity"/>
    <property type="evidence" value="ECO:0007669"/>
    <property type="project" value="InterPro"/>
</dbReference>
<dbReference type="Pfam" id="PF00004">
    <property type="entry name" value="AAA"/>
    <property type="match status" value="1"/>
</dbReference>
<dbReference type="RefSeq" id="WP_199018273.1">
    <property type="nucleotide sequence ID" value="NZ_JAELUP010000013.1"/>
</dbReference>
<dbReference type="InterPro" id="IPR027417">
    <property type="entry name" value="P-loop_NTPase"/>
</dbReference>
<dbReference type="GO" id="GO:0005524">
    <property type="term" value="F:ATP binding"/>
    <property type="evidence" value="ECO:0007669"/>
    <property type="project" value="InterPro"/>
</dbReference>
<gene>
    <name evidence="3" type="ORF">JFN88_05225</name>
</gene>
<proteinExistence type="predicted"/>
<evidence type="ECO:0000256" key="1">
    <source>
        <dbReference type="SAM" id="MobiDB-lite"/>
    </source>
</evidence>
<protein>
    <submittedName>
        <fullName evidence="3">AAA family ATPase</fullName>
    </submittedName>
</protein>
<dbReference type="Proteomes" id="UP000640274">
    <property type="component" value="Unassembled WGS sequence"/>
</dbReference>
<comment type="caution">
    <text evidence="3">The sequence shown here is derived from an EMBL/GenBank/DDBJ whole genome shotgun (WGS) entry which is preliminary data.</text>
</comment>
<keyword evidence="4" id="KW-1185">Reference proteome</keyword>
<dbReference type="Gene3D" id="3.40.50.300">
    <property type="entry name" value="P-loop containing nucleotide triphosphate hydrolases"/>
    <property type="match status" value="1"/>
</dbReference>
<evidence type="ECO:0000259" key="2">
    <source>
        <dbReference type="Pfam" id="PF00004"/>
    </source>
</evidence>
<accession>A0A934IWR8</accession>
<evidence type="ECO:0000313" key="4">
    <source>
        <dbReference type="Proteomes" id="UP000640274"/>
    </source>
</evidence>
<dbReference type="EMBL" id="JAELUP010000013">
    <property type="protein sequence ID" value="MBJ6360722.1"/>
    <property type="molecule type" value="Genomic_DNA"/>
</dbReference>
<reference evidence="3" key="1">
    <citation type="submission" date="2020-12" db="EMBL/GenBank/DDBJ databases">
        <authorList>
            <person name="Huq M.A."/>
        </authorList>
    </citation>
    <scope>NUCLEOTIDE SEQUENCE</scope>
    <source>
        <strain evidence="3">MAHUQ-46</strain>
    </source>
</reference>
<dbReference type="InterPro" id="IPR003959">
    <property type="entry name" value="ATPase_AAA_core"/>
</dbReference>
<evidence type="ECO:0000313" key="3">
    <source>
        <dbReference type="EMBL" id="MBJ6360722.1"/>
    </source>
</evidence>
<name>A0A934IWR8_9BACL</name>
<dbReference type="AlphaFoldDB" id="A0A934IWR8"/>
<dbReference type="SUPFAM" id="SSF52540">
    <property type="entry name" value="P-loop containing nucleoside triphosphate hydrolases"/>
    <property type="match status" value="1"/>
</dbReference>
<feature type="domain" description="ATPase AAA-type core" evidence="2">
    <location>
        <begin position="6"/>
        <end position="110"/>
    </location>
</feature>